<keyword evidence="1" id="KW-1133">Transmembrane helix</keyword>
<feature type="transmembrane region" description="Helical" evidence="1">
    <location>
        <begin position="20"/>
        <end position="42"/>
    </location>
</feature>
<dbReference type="OrthoDB" id="9776609at2"/>
<gene>
    <name evidence="2" type="ORF">D3H34_16465</name>
</gene>
<feature type="transmembrane region" description="Helical" evidence="1">
    <location>
        <begin position="196"/>
        <end position="219"/>
    </location>
</feature>
<dbReference type="Proteomes" id="UP000265619">
    <property type="component" value="Unassembled WGS sequence"/>
</dbReference>
<comment type="caution">
    <text evidence="2">The sequence shown here is derived from an EMBL/GenBank/DDBJ whole genome shotgun (WGS) entry which is preliminary data.</text>
</comment>
<reference evidence="2 3" key="1">
    <citation type="submission" date="2018-09" db="EMBL/GenBank/DDBJ databases">
        <title>Acidovorax cavernicola nov. sp. isolated from Gruta de las Maravillas (Aracena, Spain).</title>
        <authorList>
            <person name="Jurado V."/>
            <person name="Gutierrez-Patricio S."/>
            <person name="Gonzalez-Pimentel J.L."/>
            <person name="Miller A.Z."/>
            <person name="Laiz L."/>
            <person name="Saiz-Jimenez C."/>
        </authorList>
    </citation>
    <scope>NUCLEOTIDE SEQUENCE [LARGE SCALE GENOMIC DNA]</scope>
    <source>
        <strain evidence="2 3">1011MAR4D40.2</strain>
    </source>
</reference>
<feature type="transmembrane region" description="Helical" evidence="1">
    <location>
        <begin position="402"/>
        <end position="421"/>
    </location>
</feature>
<keyword evidence="1" id="KW-0472">Membrane</keyword>
<feature type="transmembrane region" description="Helical" evidence="1">
    <location>
        <begin position="465"/>
        <end position="483"/>
    </location>
</feature>
<evidence type="ECO:0000313" key="3">
    <source>
        <dbReference type="Proteomes" id="UP000265619"/>
    </source>
</evidence>
<sequence length="554" mass="60030">MRPDAKPEGLRQSMSWLHTWSGLLLGWLLYAVFFTGTLSYFLDEINVWMKPELHRSVPDARTPERALEGMQRLASDATTWTLVLPGERQTAVSASWRAPGAAPGRAGVQRAELDAATGEKIETRATRGGSFLYRFHFELHGLPRVWARWIVGVATMVMLVAILSGVITHKKIFTDFFTFRPGKGQRSWLDAHNATAVLALPFHLMITFSGLLLLMFMLMPWGIQAAYKGDTQAYQAERRAAGGGGGGAAPQRAGRNDAGAAAMAPLAPMLEEAARRWPEHGVGTIVVNQPGTARATVELREQGGRSIVNRGAGERLVFDGVSGRLRESPSVVAPSAANAVYNVLTAPHLGRFAGPALRWLLFLSGVVGTVMAATGMVLWVVKRLPERRKRGRTPFGHRVVELLNVGSIAGLSVATASYFWFNRLLPADLAARSDWEIRGFFAVWLLCLVHPLLRAHKRAWLEQMTVAAVLFIGLPLLNAWTGGAGLPLSIARSQWSIAGFDLAVLVLGALHAVIAWRLWRSPAVATPRPASRAASAGGAGVGVRPIAQAPEQKA</sequence>
<feature type="transmembrane region" description="Helical" evidence="1">
    <location>
        <begin position="437"/>
        <end position="453"/>
    </location>
</feature>
<evidence type="ECO:0000313" key="2">
    <source>
        <dbReference type="EMBL" id="RIX78640.1"/>
    </source>
</evidence>
<dbReference type="Pfam" id="PF03929">
    <property type="entry name" value="PepSY_TM"/>
    <property type="match status" value="1"/>
</dbReference>
<organism evidence="2 3">
    <name type="scientific">Acidovorax cavernicola</name>
    <dbReference type="NCBI Taxonomy" id="1675792"/>
    <lineage>
        <taxon>Bacteria</taxon>
        <taxon>Pseudomonadati</taxon>
        <taxon>Pseudomonadota</taxon>
        <taxon>Betaproteobacteria</taxon>
        <taxon>Burkholderiales</taxon>
        <taxon>Comamonadaceae</taxon>
        <taxon>Acidovorax</taxon>
    </lineage>
</organism>
<dbReference type="PANTHER" id="PTHR34219">
    <property type="entry name" value="IRON-REGULATED INNER MEMBRANE PROTEIN-RELATED"/>
    <property type="match status" value="1"/>
</dbReference>
<dbReference type="InterPro" id="IPR005625">
    <property type="entry name" value="PepSY-ass_TM"/>
</dbReference>
<name>A0A9X8D4C4_9BURK</name>
<accession>A0A9X8D4C4</accession>
<keyword evidence="3" id="KW-1185">Reference proteome</keyword>
<dbReference type="PANTHER" id="PTHR34219:SF4">
    <property type="entry name" value="PEPSY DOMAIN-CONTAINING PROTEIN"/>
    <property type="match status" value="1"/>
</dbReference>
<dbReference type="EMBL" id="QXMN01000019">
    <property type="protein sequence ID" value="RIX78640.1"/>
    <property type="molecule type" value="Genomic_DNA"/>
</dbReference>
<feature type="transmembrane region" description="Helical" evidence="1">
    <location>
        <begin position="146"/>
        <end position="167"/>
    </location>
</feature>
<feature type="transmembrane region" description="Helical" evidence="1">
    <location>
        <begin position="495"/>
        <end position="519"/>
    </location>
</feature>
<protein>
    <submittedName>
        <fullName evidence="2">PepSY domain-containing protein</fullName>
    </submittedName>
</protein>
<dbReference type="RefSeq" id="WP_119554827.1">
    <property type="nucleotide sequence ID" value="NZ_QXMN01000019.1"/>
</dbReference>
<keyword evidence="1" id="KW-0812">Transmembrane</keyword>
<proteinExistence type="predicted"/>
<evidence type="ECO:0000256" key="1">
    <source>
        <dbReference type="SAM" id="Phobius"/>
    </source>
</evidence>
<dbReference type="AlphaFoldDB" id="A0A9X8D4C4"/>
<feature type="transmembrane region" description="Helical" evidence="1">
    <location>
        <begin position="359"/>
        <end position="381"/>
    </location>
</feature>